<evidence type="ECO:0000313" key="4">
    <source>
        <dbReference type="EMBL" id="OJI99771.1"/>
    </source>
</evidence>
<gene>
    <name evidence="4" type="ORF">ASPVEDRAFT_525161</name>
</gene>
<comment type="similarity">
    <text evidence="1">Belongs to the 'GDSL' lipolytic enzyme family.</text>
</comment>
<evidence type="ECO:0000313" key="5">
    <source>
        <dbReference type="Proteomes" id="UP000184073"/>
    </source>
</evidence>
<dbReference type="Gene3D" id="3.40.50.1110">
    <property type="entry name" value="SGNH hydrolase"/>
    <property type="match status" value="1"/>
</dbReference>
<dbReference type="SUPFAM" id="SSF52266">
    <property type="entry name" value="SGNH hydrolase"/>
    <property type="match status" value="1"/>
</dbReference>
<protein>
    <submittedName>
        <fullName evidence="4">Uncharacterized protein</fullName>
    </submittedName>
</protein>
<proteinExistence type="inferred from homology"/>
<feature type="chain" id="PRO_5013041445" evidence="3">
    <location>
        <begin position="18"/>
        <end position="245"/>
    </location>
</feature>
<evidence type="ECO:0000256" key="3">
    <source>
        <dbReference type="SAM" id="SignalP"/>
    </source>
</evidence>
<name>A0A1L9PE61_ASPVE</name>
<feature type="signal peptide" evidence="3">
    <location>
        <begin position="1"/>
        <end position="17"/>
    </location>
</feature>
<evidence type="ECO:0000256" key="1">
    <source>
        <dbReference type="ARBA" id="ARBA00008668"/>
    </source>
</evidence>
<dbReference type="Proteomes" id="UP000184073">
    <property type="component" value="Unassembled WGS sequence"/>
</dbReference>
<dbReference type="EMBL" id="KV878127">
    <property type="protein sequence ID" value="OJI99771.1"/>
    <property type="molecule type" value="Genomic_DNA"/>
</dbReference>
<evidence type="ECO:0000256" key="2">
    <source>
        <dbReference type="ARBA" id="ARBA00022801"/>
    </source>
</evidence>
<dbReference type="InterPro" id="IPR036514">
    <property type="entry name" value="SGNH_hydro_sf"/>
</dbReference>
<dbReference type="PANTHER" id="PTHR43695">
    <property type="entry name" value="PUTATIVE (AFU_ORTHOLOGUE AFUA_2G17250)-RELATED"/>
    <property type="match status" value="1"/>
</dbReference>
<keyword evidence="5" id="KW-1185">Reference proteome</keyword>
<dbReference type="GO" id="GO:0016788">
    <property type="term" value="F:hydrolase activity, acting on ester bonds"/>
    <property type="evidence" value="ECO:0007669"/>
    <property type="project" value="InterPro"/>
</dbReference>
<accession>A0A1L9PE61</accession>
<dbReference type="GeneID" id="63730158"/>
<keyword evidence="3" id="KW-0732">Signal</keyword>
<dbReference type="InterPro" id="IPR037459">
    <property type="entry name" value="RhgT-like"/>
</dbReference>
<reference evidence="5" key="1">
    <citation type="journal article" date="2017" name="Genome Biol.">
        <title>Comparative genomics reveals high biological diversity and specific adaptations in the industrially and medically important fungal genus Aspergillus.</title>
        <authorList>
            <person name="de Vries R.P."/>
            <person name="Riley R."/>
            <person name="Wiebenga A."/>
            <person name="Aguilar-Osorio G."/>
            <person name="Amillis S."/>
            <person name="Uchima C.A."/>
            <person name="Anderluh G."/>
            <person name="Asadollahi M."/>
            <person name="Askin M."/>
            <person name="Barry K."/>
            <person name="Battaglia E."/>
            <person name="Bayram O."/>
            <person name="Benocci T."/>
            <person name="Braus-Stromeyer S.A."/>
            <person name="Caldana C."/>
            <person name="Canovas D."/>
            <person name="Cerqueira G.C."/>
            <person name="Chen F."/>
            <person name="Chen W."/>
            <person name="Choi C."/>
            <person name="Clum A."/>
            <person name="Dos Santos R.A."/>
            <person name="Damasio A.R."/>
            <person name="Diallinas G."/>
            <person name="Emri T."/>
            <person name="Fekete E."/>
            <person name="Flipphi M."/>
            <person name="Freyberg S."/>
            <person name="Gallo A."/>
            <person name="Gournas C."/>
            <person name="Habgood R."/>
            <person name="Hainaut M."/>
            <person name="Harispe M.L."/>
            <person name="Henrissat B."/>
            <person name="Hilden K.S."/>
            <person name="Hope R."/>
            <person name="Hossain A."/>
            <person name="Karabika E."/>
            <person name="Karaffa L."/>
            <person name="Karanyi Z."/>
            <person name="Krasevec N."/>
            <person name="Kuo A."/>
            <person name="Kusch H."/>
            <person name="LaButti K."/>
            <person name="Lagendijk E.L."/>
            <person name="Lapidus A."/>
            <person name="Levasseur A."/>
            <person name="Lindquist E."/>
            <person name="Lipzen A."/>
            <person name="Logrieco A.F."/>
            <person name="MacCabe A."/>
            <person name="Maekelae M.R."/>
            <person name="Malavazi I."/>
            <person name="Melin P."/>
            <person name="Meyer V."/>
            <person name="Mielnichuk N."/>
            <person name="Miskei M."/>
            <person name="Molnar A.P."/>
            <person name="Mule G."/>
            <person name="Ngan C.Y."/>
            <person name="Orejas M."/>
            <person name="Orosz E."/>
            <person name="Ouedraogo J.P."/>
            <person name="Overkamp K.M."/>
            <person name="Park H.-S."/>
            <person name="Perrone G."/>
            <person name="Piumi F."/>
            <person name="Punt P.J."/>
            <person name="Ram A.F."/>
            <person name="Ramon A."/>
            <person name="Rauscher S."/>
            <person name="Record E."/>
            <person name="Riano-Pachon D.M."/>
            <person name="Robert V."/>
            <person name="Roehrig J."/>
            <person name="Ruller R."/>
            <person name="Salamov A."/>
            <person name="Salih N.S."/>
            <person name="Samson R.A."/>
            <person name="Sandor E."/>
            <person name="Sanguinetti M."/>
            <person name="Schuetze T."/>
            <person name="Sepcic K."/>
            <person name="Shelest E."/>
            <person name="Sherlock G."/>
            <person name="Sophianopoulou V."/>
            <person name="Squina F.M."/>
            <person name="Sun H."/>
            <person name="Susca A."/>
            <person name="Todd R.B."/>
            <person name="Tsang A."/>
            <person name="Unkles S.E."/>
            <person name="van de Wiele N."/>
            <person name="van Rossen-Uffink D."/>
            <person name="Oliveira J.V."/>
            <person name="Vesth T.C."/>
            <person name="Visser J."/>
            <person name="Yu J.-H."/>
            <person name="Zhou M."/>
            <person name="Andersen M.R."/>
            <person name="Archer D.B."/>
            <person name="Baker S.E."/>
            <person name="Benoit I."/>
            <person name="Brakhage A.A."/>
            <person name="Braus G.H."/>
            <person name="Fischer R."/>
            <person name="Frisvad J.C."/>
            <person name="Goldman G.H."/>
            <person name="Houbraken J."/>
            <person name="Oakley B."/>
            <person name="Pocsi I."/>
            <person name="Scazzocchio C."/>
            <person name="Seiboth B."/>
            <person name="vanKuyk P.A."/>
            <person name="Wortman J."/>
            <person name="Dyer P.S."/>
            <person name="Grigoriev I.V."/>
        </authorList>
    </citation>
    <scope>NUCLEOTIDE SEQUENCE [LARGE SCALE GENOMIC DNA]</scope>
    <source>
        <strain evidence="5">CBS 583.65</strain>
    </source>
</reference>
<keyword evidence="2" id="KW-0378">Hydrolase</keyword>
<dbReference type="Pfam" id="PF00657">
    <property type="entry name" value="Lipase_GDSL"/>
    <property type="match status" value="1"/>
</dbReference>
<dbReference type="InterPro" id="IPR001087">
    <property type="entry name" value="GDSL"/>
</dbReference>
<dbReference type="OrthoDB" id="2141316at2759"/>
<dbReference type="AlphaFoldDB" id="A0A1L9PE61"/>
<dbReference type="VEuPathDB" id="FungiDB:ASPVEDRAFT_525161"/>
<dbReference type="RefSeq" id="XP_040665534.1">
    <property type="nucleotide sequence ID" value="XM_040814647.1"/>
</dbReference>
<sequence length="245" mass="25949">MKSVALSTLSLLPCALAQTVYLAGDSTMASSTPGWGDYIADSLSVEISNQAIGGRSARSYTREGRFQAIADSLQEGDYVVIEFGHNDGGSLSEDNGRTDCPGSGDETCETTYDGVAETVLTFPKYLENAAQLFLDKGAKVLISSQTPNNPWESGEFSYSASRFVEYAQLAAETAGVEYVDHGAYTAAIFESLGADTVNSYYPNDHTHTNDAGSDVVADAFLKAVTCSDVALNDVLSTTDFAGECL</sequence>
<dbReference type="PANTHER" id="PTHR43695:SF1">
    <property type="entry name" value="RHAMNOGALACTURONAN ACETYLESTERASE"/>
    <property type="match status" value="1"/>
</dbReference>
<organism evidence="4 5">
    <name type="scientific">Aspergillus versicolor CBS 583.65</name>
    <dbReference type="NCBI Taxonomy" id="1036611"/>
    <lineage>
        <taxon>Eukaryota</taxon>
        <taxon>Fungi</taxon>
        <taxon>Dikarya</taxon>
        <taxon>Ascomycota</taxon>
        <taxon>Pezizomycotina</taxon>
        <taxon>Eurotiomycetes</taxon>
        <taxon>Eurotiomycetidae</taxon>
        <taxon>Eurotiales</taxon>
        <taxon>Aspergillaceae</taxon>
        <taxon>Aspergillus</taxon>
        <taxon>Aspergillus subgen. Nidulantes</taxon>
    </lineage>
</organism>